<evidence type="ECO:0000313" key="4">
    <source>
        <dbReference type="Proteomes" id="UP000016922"/>
    </source>
</evidence>
<evidence type="ECO:0000256" key="1">
    <source>
        <dbReference type="SAM" id="MobiDB-lite"/>
    </source>
</evidence>
<dbReference type="KEGG" id="glz:GLAREA_10675"/>
<feature type="region of interest" description="Disordered" evidence="1">
    <location>
        <begin position="30"/>
        <end position="52"/>
    </location>
</feature>
<dbReference type="Pfam" id="PF07985">
    <property type="entry name" value="SRR1"/>
    <property type="match status" value="1"/>
</dbReference>
<feature type="compositionally biased region" description="Basic and acidic residues" evidence="1">
    <location>
        <begin position="502"/>
        <end position="514"/>
    </location>
</feature>
<feature type="domain" description="SRR1-like" evidence="2">
    <location>
        <begin position="105"/>
        <end position="267"/>
    </location>
</feature>
<feature type="compositionally biased region" description="Polar residues" evidence="1">
    <location>
        <begin position="585"/>
        <end position="609"/>
    </location>
</feature>
<feature type="region of interest" description="Disordered" evidence="1">
    <location>
        <begin position="343"/>
        <end position="407"/>
    </location>
</feature>
<feature type="compositionally biased region" description="Basic and acidic residues" evidence="1">
    <location>
        <begin position="478"/>
        <end position="489"/>
    </location>
</feature>
<dbReference type="RefSeq" id="XP_008077967.1">
    <property type="nucleotide sequence ID" value="XM_008079776.1"/>
</dbReference>
<feature type="compositionally biased region" description="Polar residues" evidence="1">
    <location>
        <begin position="546"/>
        <end position="561"/>
    </location>
</feature>
<feature type="compositionally biased region" description="Polar residues" evidence="1">
    <location>
        <begin position="518"/>
        <end position="529"/>
    </location>
</feature>
<sequence>MPHTNRKKKNGGASQKKVVVHTKRKEVLDDEGWTHVVDKPQPKPDVSTTNSEAKEKQELWAIAADFKIGNSYYVDRTLEEYEVEYSRARKTWGKSEACRQLKIILEGKTEEERDVSNVVCLGLGSLQNARGEGRKASFLQLVALSDFIEALSSQELKVTFQDPAFTDLDIEFLSTLDFAVQTDPDAFELITEKTMVYAIHCYADIYEKVARRGGGKVIVCTDVEKFGGPSSSISDSTIKILEVMVDGYEKMEFPQIRSDFSDTKIYWRRSSDSAPLIEEAEIARDVEVSTVAQEKKEVPVEPANTPSSVAALEEKVEQQNENPVEAEVTSDIVSAPEVKLAEENKPVDEPGDNPTDVATPEKEVEHEVENVVELEDTPQIVSAPEERSEEEEAILESEATPINMATPDKKIEHQEEDEVLENTPHTVTAPEEKIEEKKKAVIEAENTVINVVAPENKLEYEEKNNVVLEEPSQIASELEEKVEAEKEAVVESLEAPQIVPTPEERVEETFKATDESTSEPTEPSHQISTPEASSSSIAEQISSQPTSEVPESTHQIPTQEASTSSIPPQTTESPSPSTNTEQSTVADSQPIPVTSQIEPATHEAQSNPSQPVPKPENEIRKQEMNTKKSLVSGWLTWGGLWNAFA</sequence>
<feature type="compositionally biased region" description="Low complexity" evidence="1">
    <location>
        <begin position="562"/>
        <end position="584"/>
    </location>
</feature>
<dbReference type="PANTHER" id="PTHR42080">
    <property type="entry name" value="SRR1 DOMAIN-CONTAINING PROTEIN"/>
    <property type="match status" value="1"/>
</dbReference>
<evidence type="ECO:0000313" key="3">
    <source>
        <dbReference type="EMBL" id="EPE34980.1"/>
    </source>
</evidence>
<feature type="compositionally biased region" description="Basic and acidic residues" evidence="1">
    <location>
        <begin position="32"/>
        <end position="42"/>
    </location>
</feature>
<accession>S3DB58</accession>
<proteinExistence type="predicted"/>
<dbReference type="InterPro" id="IPR012942">
    <property type="entry name" value="SRR1-like"/>
</dbReference>
<dbReference type="EMBL" id="KE145355">
    <property type="protein sequence ID" value="EPE34980.1"/>
    <property type="molecule type" value="Genomic_DNA"/>
</dbReference>
<keyword evidence="4" id="KW-1185">Reference proteome</keyword>
<feature type="region of interest" description="Disordered" evidence="1">
    <location>
        <begin position="478"/>
        <end position="629"/>
    </location>
</feature>
<dbReference type="PANTHER" id="PTHR42080:SF1">
    <property type="entry name" value="SRR1-LIKE DOMAIN-CONTAINING PROTEIN"/>
    <property type="match status" value="1"/>
</dbReference>
<evidence type="ECO:0000259" key="2">
    <source>
        <dbReference type="Pfam" id="PF07985"/>
    </source>
</evidence>
<feature type="compositionally biased region" description="Basic and acidic residues" evidence="1">
    <location>
        <begin position="615"/>
        <end position="626"/>
    </location>
</feature>
<dbReference type="GeneID" id="19469721"/>
<name>S3DB58_GLAL2</name>
<dbReference type="HOGENOM" id="CLU_028416_0_0_1"/>
<feature type="compositionally biased region" description="Basic and acidic residues" evidence="1">
    <location>
        <begin position="359"/>
        <end position="369"/>
    </location>
</feature>
<dbReference type="OrthoDB" id="5318346at2759"/>
<reference evidence="3 4" key="1">
    <citation type="journal article" date="2013" name="BMC Genomics">
        <title>Genomics-driven discovery of the pneumocandin biosynthetic gene cluster in the fungus Glarea lozoyensis.</title>
        <authorList>
            <person name="Chen L."/>
            <person name="Yue Q."/>
            <person name="Zhang X."/>
            <person name="Xiang M."/>
            <person name="Wang C."/>
            <person name="Li S."/>
            <person name="Che Y."/>
            <person name="Ortiz-Lopez F.J."/>
            <person name="Bills G.F."/>
            <person name="Liu X."/>
            <person name="An Z."/>
        </authorList>
    </citation>
    <scope>NUCLEOTIDE SEQUENCE [LARGE SCALE GENOMIC DNA]</scope>
    <source>
        <strain evidence="4">ATCC 20868 / MF5171</strain>
    </source>
</reference>
<gene>
    <name evidence="3" type="ORF">GLAREA_10675</name>
</gene>
<dbReference type="eggNOG" id="ENOG502SC31">
    <property type="taxonomic scope" value="Eukaryota"/>
</dbReference>
<organism evidence="3 4">
    <name type="scientific">Glarea lozoyensis (strain ATCC 20868 / MF5171)</name>
    <dbReference type="NCBI Taxonomy" id="1116229"/>
    <lineage>
        <taxon>Eukaryota</taxon>
        <taxon>Fungi</taxon>
        <taxon>Dikarya</taxon>
        <taxon>Ascomycota</taxon>
        <taxon>Pezizomycotina</taxon>
        <taxon>Leotiomycetes</taxon>
        <taxon>Helotiales</taxon>
        <taxon>Helotiaceae</taxon>
        <taxon>Glarea</taxon>
    </lineage>
</organism>
<protein>
    <recommendedName>
        <fullName evidence="2">SRR1-like domain-containing protein</fullName>
    </recommendedName>
</protein>
<dbReference type="Proteomes" id="UP000016922">
    <property type="component" value="Unassembled WGS sequence"/>
</dbReference>
<feature type="compositionally biased region" description="Low complexity" evidence="1">
    <location>
        <begin position="530"/>
        <end position="545"/>
    </location>
</feature>
<dbReference type="AlphaFoldDB" id="S3DB58"/>